<dbReference type="Gene3D" id="3.40.50.300">
    <property type="entry name" value="P-loop containing nucleotide triphosphate hydrolases"/>
    <property type="match status" value="1"/>
</dbReference>
<evidence type="ECO:0000256" key="1">
    <source>
        <dbReference type="ARBA" id="ARBA00005417"/>
    </source>
</evidence>
<dbReference type="CDD" id="cd03255">
    <property type="entry name" value="ABC_MJ0796_LolCDE_FtsE"/>
    <property type="match status" value="1"/>
</dbReference>
<dbReference type="Pfam" id="PF00005">
    <property type="entry name" value="ABC_tran"/>
    <property type="match status" value="1"/>
</dbReference>
<dbReference type="RefSeq" id="WP_379981850.1">
    <property type="nucleotide sequence ID" value="NZ_JBHSFV010000014.1"/>
</dbReference>
<evidence type="ECO:0000256" key="3">
    <source>
        <dbReference type="ARBA" id="ARBA00022741"/>
    </source>
</evidence>
<keyword evidence="3" id="KW-0547">Nucleotide-binding</keyword>
<keyword evidence="5" id="KW-1278">Translocase</keyword>
<dbReference type="SUPFAM" id="SSF52540">
    <property type="entry name" value="P-loop containing nucleoside triphosphate hydrolases"/>
    <property type="match status" value="1"/>
</dbReference>
<evidence type="ECO:0000256" key="5">
    <source>
        <dbReference type="ARBA" id="ARBA00022967"/>
    </source>
</evidence>
<evidence type="ECO:0000313" key="8">
    <source>
        <dbReference type="Proteomes" id="UP001596043"/>
    </source>
</evidence>
<keyword evidence="4 7" id="KW-0067">ATP-binding</keyword>
<dbReference type="PROSITE" id="PS00211">
    <property type="entry name" value="ABC_TRANSPORTER_1"/>
    <property type="match status" value="1"/>
</dbReference>
<dbReference type="InterPro" id="IPR017911">
    <property type="entry name" value="MacB-like_ATP-bd"/>
</dbReference>
<dbReference type="PROSITE" id="PS50893">
    <property type="entry name" value="ABC_TRANSPORTER_2"/>
    <property type="match status" value="1"/>
</dbReference>
<proteinExistence type="inferred from homology"/>
<sequence>MPKILKINGLEKTYTSGQKQLTVLKQISFDVEKGQTFSIVGPSGSGKTTLLGLCAGLDDPNAGSVELCGHNLNELNEDERAQLRNKEVGFIFQNFQLLPTLTALENVSVPLELQGDKNAKTISIELLEKVGLGDRIHHYPSQLSGGEQQRVALARAFSNRPSILFADEPTGNLDEETGEKVIQLLFDLNKEAGTTLVIISHDLDLAHRTQQILRLKGGQIVTNERTQVL</sequence>
<comment type="caution">
    <text evidence="7">The sequence shown here is derived from an EMBL/GenBank/DDBJ whole genome shotgun (WGS) entry which is preliminary data.</text>
</comment>
<dbReference type="PANTHER" id="PTHR42798:SF2">
    <property type="entry name" value="ABC TRANSPORTER ATP-BINDING PROTEIN MG467-RELATED"/>
    <property type="match status" value="1"/>
</dbReference>
<accession>A0ABV9I2W3</accession>
<dbReference type="InterPro" id="IPR003439">
    <property type="entry name" value="ABC_transporter-like_ATP-bd"/>
</dbReference>
<organism evidence="7 8">
    <name type="scientific">Dokdonia ponticola</name>
    <dbReference type="NCBI Taxonomy" id="2041041"/>
    <lineage>
        <taxon>Bacteria</taxon>
        <taxon>Pseudomonadati</taxon>
        <taxon>Bacteroidota</taxon>
        <taxon>Flavobacteriia</taxon>
        <taxon>Flavobacteriales</taxon>
        <taxon>Flavobacteriaceae</taxon>
        <taxon>Dokdonia</taxon>
    </lineage>
</organism>
<dbReference type="InterPro" id="IPR003593">
    <property type="entry name" value="AAA+_ATPase"/>
</dbReference>
<keyword evidence="2" id="KW-0813">Transport</keyword>
<dbReference type="SMART" id="SM00382">
    <property type="entry name" value="AAA"/>
    <property type="match status" value="1"/>
</dbReference>
<gene>
    <name evidence="7" type="ORF">ACFO3O_19175</name>
</gene>
<evidence type="ECO:0000256" key="2">
    <source>
        <dbReference type="ARBA" id="ARBA00022448"/>
    </source>
</evidence>
<evidence type="ECO:0000256" key="4">
    <source>
        <dbReference type="ARBA" id="ARBA00022840"/>
    </source>
</evidence>
<protein>
    <submittedName>
        <fullName evidence="7">ABC transporter ATP-binding protein</fullName>
    </submittedName>
</protein>
<dbReference type="PANTHER" id="PTHR42798">
    <property type="entry name" value="LIPOPROTEIN-RELEASING SYSTEM ATP-BINDING PROTEIN LOLD"/>
    <property type="match status" value="1"/>
</dbReference>
<dbReference type="InterPro" id="IPR027417">
    <property type="entry name" value="P-loop_NTPase"/>
</dbReference>
<feature type="domain" description="ABC transporter" evidence="6">
    <location>
        <begin position="5"/>
        <end position="229"/>
    </location>
</feature>
<name>A0ABV9I2W3_9FLAO</name>
<dbReference type="Proteomes" id="UP001596043">
    <property type="component" value="Unassembled WGS sequence"/>
</dbReference>
<comment type="similarity">
    <text evidence="1">Belongs to the ABC transporter superfamily.</text>
</comment>
<dbReference type="InterPro" id="IPR017871">
    <property type="entry name" value="ABC_transporter-like_CS"/>
</dbReference>
<evidence type="ECO:0000259" key="6">
    <source>
        <dbReference type="PROSITE" id="PS50893"/>
    </source>
</evidence>
<keyword evidence="8" id="KW-1185">Reference proteome</keyword>
<dbReference type="GO" id="GO:0005524">
    <property type="term" value="F:ATP binding"/>
    <property type="evidence" value="ECO:0007669"/>
    <property type="project" value="UniProtKB-KW"/>
</dbReference>
<evidence type="ECO:0000313" key="7">
    <source>
        <dbReference type="EMBL" id="MFC4636040.1"/>
    </source>
</evidence>
<reference evidence="8" key="1">
    <citation type="journal article" date="2019" name="Int. J. Syst. Evol. Microbiol.">
        <title>The Global Catalogue of Microorganisms (GCM) 10K type strain sequencing project: providing services to taxonomists for standard genome sequencing and annotation.</title>
        <authorList>
            <consortium name="The Broad Institute Genomics Platform"/>
            <consortium name="The Broad Institute Genome Sequencing Center for Infectious Disease"/>
            <person name="Wu L."/>
            <person name="Ma J."/>
        </authorList>
    </citation>
    <scope>NUCLEOTIDE SEQUENCE [LARGE SCALE GENOMIC DNA]</scope>
    <source>
        <strain evidence="8">YJ-61-S</strain>
    </source>
</reference>
<dbReference type="EMBL" id="JBHSFV010000014">
    <property type="protein sequence ID" value="MFC4636040.1"/>
    <property type="molecule type" value="Genomic_DNA"/>
</dbReference>